<keyword evidence="8" id="KW-0347">Helicase</keyword>
<evidence type="ECO:0000256" key="2">
    <source>
        <dbReference type="ARBA" id="ARBA00004496"/>
    </source>
</evidence>
<dbReference type="Pfam" id="PF21138">
    <property type="entry name" value="SMUBP-2_HCS1_1B"/>
    <property type="match status" value="1"/>
</dbReference>
<protein>
    <recommendedName>
        <fullName evidence="4">DNA helicase</fullName>
        <ecNumber evidence="4">3.6.4.12</ecNumber>
    </recommendedName>
</protein>
<proteinExistence type="inferred from homology"/>
<dbReference type="SUPFAM" id="SSF52540">
    <property type="entry name" value="P-loop containing nucleoside triphosphate hydrolases"/>
    <property type="match status" value="1"/>
</dbReference>
<evidence type="ECO:0000259" key="14">
    <source>
        <dbReference type="Pfam" id="PF21138"/>
    </source>
</evidence>
<evidence type="ECO:0000256" key="6">
    <source>
        <dbReference type="ARBA" id="ARBA00022741"/>
    </source>
</evidence>
<evidence type="ECO:0000313" key="16">
    <source>
        <dbReference type="Proteomes" id="UP000245884"/>
    </source>
</evidence>
<dbReference type="AlphaFoldDB" id="A0A316UZ19"/>
<dbReference type="InterPro" id="IPR047187">
    <property type="entry name" value="SF1_C_Upf1"/>
</dbReference>
<dbReference type="InterPro" id="IPR027417">
    <property type="entry name" value="P-loop_NTPase"/>
</dbReference>
<gene>
    <name evidence="15" type="ORF">BDZ90DRAFT_216857</name>
</gene>
<evidence type="ECO:0000256" key="8">
    <source>
        <dbReference type="ARBA" id="ARBA00022806"/>
    </source>
</evidence>
<evidence type="ECO:0000256" key="1">
    <source>
        <dbReference type="ARBA" id="ARBA00004123"/>
    </source>
</evidence>
<dbReference type="GO" id="GO:0005524">
    <property type="term" value="F:ATP binding"/>
    <property type="evidence" value="ECO:0007669"/>
    <property type="project" value="UniProtKB-KW"/>
</dbReference>
<dbReference type="GO" id="GO:0043139">
    <property type="term" value="F:5'-3' DNA helicase activity"/>
    <property type="evidence" value="ECO:0007669"/>
    <property type="project" value="TreeGrafter"/>
</dbReference>
<evidence type="ECO:0000256" key="3">
    <source>
        <dbReference type="ARBA" id="ARBA00007913"/>
    </source>
</evidence>
<dbReference type="Pfam" id="PF13086">
    <property type="entry name" value="AAA_11"/>
    <property type="match status" value="1"/>
</dbReference>
<dbReference type="GO" id="GO:0003723">
    <property type="term" value="F:RNA binding"/>
    <property type="evidence" value="ECO:0007669"/>
    <property type="project" value="InterPro"/>
</dbReference>
<evidence type="ECO:0000256" key="10">
    <source>
        <dbReference type="ARBA" id="ARBA00023242"/>
    </source>
</evidence>
<feature type="compositionally biased region" description="Low complexity" evidence="11">
    <location>
        <begin position="365"/>
        <end position="381"/>
    </location>
</feature>
<sequence length="771" mass="83126">MPSNHGDDEIRKTVPPTPLAIQRFIQGHLDRLFKERQAELEESRLLLSSVSPKVLEANGLALTRLGVLSTSVGIGGKRLVELHRPTAYHNDAHLPPNAFRSGDVVAIVDEAAAAEGGGGAKDGVVVRVMDTKIVVAISQRRSKGQDAEEEPLPTRCRLIKVANEVTWERMENNLRRLAIKVDVPSAIPLPSPPDTVPHLPDLLRILLSLSPPAPLPAQLDAPPLPLYNPSLNEPQRLALSRALTTKHLHLIHGPPGTGKTTLLVELVLQLVLGRGERVLVAGSSNLAVDNLGARLVAFAAAAGSSSKASSKGSPNLKCCRIGHPARILSSLQPHTLDHLATTSSNGELLSDVRSELAAAYSSLSPASSSSATTSGAAGNKSTSRRGTSSVNNKRLTGSERRKVWDEVRELRKELKQRERGLFTDTLHDANVVLSTLHGAAGGKKKSSRFDTIVIDEACQAIEASTWGAVLDTFEEEKGARLILAGDDKQLGPVVKSESGRPSRLLPPRSLTQTLFTRLLRTYGSGASIKSLLTVQYRMNEVIMEFPNKEMYGGKLEAHDSCKDRWVGDGGVAGGWTVEKGEGIHVVEGEGLVGGRVVFYDTAGAEMYESSNDDNSASTLKSSSKSNPHEVEIIRSHLSLLCKTHKFPPSSITLLAPYSAQVSALSTAFPASDWPGMEIGTIDALQGREQDVVIISLVRSSEEQRGVEGEADRVGFLAEERRLNVAMTRARRQLVVVGDSETIRAGGKGGYLERWMDWLEERTVLEPVLPVT</sequence>
<keyword evidence="6" id="KW-0547">Nucleotide-binding</keyword>
<evidence type="ECO:0000256" key="4">
    <source>
        <dbReference type="ARBA" id="ARBA00012551"/>
    </source>
</evidence>
<dbReference type="GO" id="GO:0005737">
    <property type="term" value="C:cytoplasm"/>
    <property type="evidence" value="ECO:0007669"/>
    <property type="project" value="UniProtKB-SubCell"/>
</dbReference>
<keyword evidence="9" id="KW-0067">ATP-binding</keyword>
<dbReference type="Pfam" id="PF13087">
    <property type="entry name" value="AAA_12"/>
    <property type="match status" value="1"/>
</dbReference>
<dbReference type="NCBIfam" id="TIGR00376">
    <property type="entry name" value="IGHMBP2 family helicase"/>
    <property type="match status" value="1"/>
</dbReference>
<feature type="compositionally biased region" description="Low complexity" evidence="11">
    <location>
        <begin position="615"/>
        <end position="625"/>
    </location>
</feature>
<comment type="similarity">
    <text evidence="3">Belongs to the DNA2/NAM7 helicase family.</text>
</comment>
<dbReference type="GO" id="GO:0005634">
    <property type="term" value="C:nucleus"/>
    <property type="evidence" value="ECO:0007669"/>
    <property type="project" value="UniProtKB-SubCell"/>
</dbReference>
<dbReference type="CDD" id="cd18808">
    <property type="entry name" value="SF1_C_Upf1"/>
    <property type="match status" value="1"/>
</dbReference>
<evidence type="ECO:0000259" key="12">
    <source>
        <dbReference type="Pfam" id="PF13086"/>
    </source>
</evidence>
<dbReference type="EC" id="3.6.4.12" evidence="4"/>
<dbReference type="STRING" id="1569628.A0A316UZ19"/>
<dbReference type="InterPro" id="IPR004483">
    <property type="entry name" value="SMUBP-2/Hcs1-like"/>
</dbReference>
<reference evidence="15 16" key="1">
    <citation type="journal article" date="2018" name="Mol. Biol. Evol.">
        <title>Broad Genomic Sampling Reveals a Smut Pathogenic Ancestry of the Fungal Clade Ustilaginomycotina.</title>
        <authorList>
            <person name="Kijpornyongpan T."/>
            <person name="Mondo S.J."/>
            <person name="Barry K."/>
            <person name="Sandor L."/>
            <person name="Lee J."/>
            <person name="Lipzen A."/>
            <person name="Pangilinan J."/>
            <person name="LaButti K."/>
            <person name="Hainaut M."/>
            <person name="Henrissat B."/>
            <person name="Grigoriev I.V."/>
            <person name="Spatafora J.W."/>
            <person name="Aime M.C."/>
        </authorList>
    </citation>
    <scope>NUCLEOTIDE SEQUENCE [LARGE SCALE GENOMIC DNA]</scope>
    <source>
        <strain evidence="15 16">MCA 5214</strain>
    </source>
</reference>
<keyword evidence="16" id="KW-1185">Reference proteome</keyword>
<dbReference type="EMBL" id="KZ819663">
    <property type="protein sequence ID" value="PWN29561.1"/>
    <property type="molecule type" value="Genomic_DNA"/>
</dbReference>
<dbReference type="Proteomes" id="UP000245884">
    <property type="component" value="Unassembled WGS sequence"/>
</dbReference>
<dbReference type="GO" id="GO:0016787">
    <property type="term" value="F:hydrolase activity"/>
    <property type="evidence" value="ECO:0007669"/>
    <property type="project" value="UniProtKB-KW"/>
</dbReference>
<dbReference type="OrthoDB" id="6730379at2759"/>
<dbReference type="PANTHER" id="PTHR43788:SF8">
    <property type="entry name" value="DNA-BINDING PROTEIN SMUBP-2"/>
    <property type="match status" value="1"/>
</dbReference>
<dbReference type="RefSeq" id="XP_025364173.1">
    <property type="nucleotide sequence ID" value="XM_025504289.1"/>
</dbReference>
<comment type="subcellular location">
    <subcellularLocation>
        <location evidence="2">Cytoplasm</location>
    </subcellularLocation>
    <subcellularLocation>
        <location evidence="1">Nucleus</location>
    </subcellularLocation>
</comment>
<feature type="compositionally biased region" description="Polar residues" evidence="11">
    <location>
        <begin position="384"/>
        <end position="395"/>
    </location>
</feature>
<name>A0A316UZ19_9BASI</name>
<dbReference type="GeneID" id="37026112"/>
<dbReference type="InterPro" id="IPR041679">
    <property type="entry name" value="DNA2/NAM7-like_C"/>
</dbReference>
<dbReference type="PANTHER" id="PTHR43788">
    <property type="entry name" value="DNA2/NAM7 HELICASE FAMILY MEMBER"/>
    <property type="match status" value="1"/>
</dbReference>
<dbReference type="Gene3D" id="2.40.30.270">
    <property type="match status" value="1"/>
</dbReference>
<evidence type="ECO:0000256" key="11">
    <source>
        <dbReference type="SAM" id="MobiDB-lite"/>
    </source>
</evidence>
<feature type="domain" description="Helicase SMUBP-2/HCS1 1B" evidence="14">
    <location>
        <begin position="27"/>
        <end position="145"/>
    </location>
</feature>
<dbReference type="GO" id="GO:0003677">
    <property type="term" value="F:DNA binding"/>
    <property type="evidence" value="ECO:0007669"/>
    <property type="project" value="InterPro"/>
</dbReference>
<feature type="domain" description="DNA2/NAM7 helicase-like C-terminal" evidence="13">
    <location>
        <begin position="511"/>
        <end position="739"/>
    </location>
</feature>
<keyword evidence="7 15" id="KW-0378">Hydrolase</keyword>
<dbReference type="InterPro" id="IPR048761">
    <property type="entry name" value="SMUBP-2_HCS1_1B"/>
</dbReference>
<dbReference type="Gene3D" id="3.40.50.300">
    <property type="entry name" value="P-loop containing nucleotide triphosphate hydrolases"/>
    <property type="match status" value="2"/>
</dbReference>
<accession>A0A316UZ19</accession>
<dbReference type="InterPro" id="IPR050534">
    <property type="entry name" value="Coronavir_polyprotein_1ab"/>
</dbReference>
<evidence type="ECO:0000256" key="5">
    <source>
        <dbReference type="ARBA" id="ARBA00022490"/>
    </source>
</evidence>
<keyword evidence="10" id="KW-0539">Nucleus</keyword>
<evidence type="ECO:0000313" key="15">
    <source>
        <dbReference type="EMBL" id="PWN29561.1"/>
    </source>
</evidence>
<evidence type="ECO:0000256" key="7">
    <source>
        <dbReference type="ARBA" id="ARBA00022801"/>
    </source>
</evidence>
<feature type="region of interest" description="Disordered" evidence="11">
    <location>
        <begin position="365"/>
        <end position="396"/>
    </location>
</feature>
<dbReference type="InterPro" id="IPR041677">
    <property type="entry name" value="DNA2/NAM7_AAA_11"/>
</dbReference>
<feature type="region of interest" description="Disordered" evidence="11">
    <location>
        <begin position="608"/>
        <end position="627"/>
    </location>
</feature>
<evidence type="ECO:0000256" key="9">
    <source>
        <dbReference type="ARBA" id="ARBA00022840"/>
    </source>
</evidence>
<organism evidence="15 16">
    <name type="scientific">Jaminaea rosea</name>
    <dbReference type="NCBI Taxonomy" id="1569628"/>
    <lineage>
        <taxon>Eukaryota</taxon>
        <taxon>Fungi</taxon>
        <taxon>Dikarya</taxon>
        <taxon>Basidiomycota</taxon>
        <taxon>Ustilaginomycotina</taxon>
        <taxon>Exobasidiomycetes</taxon>
        <taxon>Microstromatales</taxon>
        <taxon>Microstromatales incertae sedis</taxon>
        <taxon>Jaminaea</taxon>
    </lineage>
</organism>
<keyword evidence="5" id="KW-0963">Cytoplasm</keyword>
<evidence type="ECO:0000259" key="13">
    <source>
        <dbReference type="Pfam" id="PF13087"/>
    </source>
</evidence>
<feature type="domain" description="DNA2/NAM7 helicase helicase" evidence="12">
    <location>
        <begin position="231"/>
        <end position="497"/>
    </location>
</feature>